<proteinExistence type="predicted"/>
<evidence type="ECO:0000256" key="1">
    <source>
        <dbReference type="SAM" id="Phobius"/>
    </source>
</evidence>
<feature type="transmembrane region" description="Helical" evidence="1">
    <location>
        <begin position="44"/>
        <end position="64"/>
    </location>
</feature>
<evidence type="ECO:0000313" key="3">
    <source>
        <dbReference type="Proteomes" id="UP001524478"/>
    </source>
</evidence>
<dbReference type="InterPro" id="IPR024529">
    <property type="entry name" value="ECF_trnsprt_substrate-spec"/>
</dbReference>
<feature type="transmembrane region" description="Helical" evidence="1">
    <location>
        <begin position="110"/>
        <end position="133"/>
    </location>
</feature>
<keyword evidence="3" id="KW-1185">Reference proteome</keyword>
<sequence>MYEKNNTKRLIIAGLLLAIGVIIPTIFHTTGIPGNIFLPMHVPVLIGGFLLPPYLALLLGMLTPILNSLITGMPPLFPMAVIMIFELGIYGLVASILYRKLELPSVVALIISMIAGRIMAGLVVFILAAFFAIEMDPMTFVIGGVTTGIPGIIIQLVLVPSLVYSIVRYTTIDLD</sequence>
<feature type="transmembrane region" description="Helical" evidence="1">
    <location>
        <begin position="76"/>
        <end position="98"/>
    </location>
</feature>
<dbReference type="Proteomes" id="UP001524478">
    <property type="component" value="Unassembled WGS sequence"/>
</dbReference>
<dbReference type="Pfam" id="PF12822">
    <property type="entry name" value="ECF_trnsprt"/>
    <property type="match status" value="1"/>
</dbReference>
<reference evidence="2 3" key="1">
    <citation type="submission" date="2022-06" db="EMBL/GenBank/DDBJ databases">
        <title>Isolation of gut microbiota from human fecal samples.</title>
        <authorList>
            <person name="Pamer E.G."/>
            <person name="Barat B."/>
            <person name="Waligurski E."/>
            <person name="Medina S."/>
            <person name="Paddock L."/>
            <person name="Mostad J."/>
        </authorList>
    </citation>
    <scope>NUCLEOTIDE SEQUENCE [LARGE SCALE GENOMIC DNA]</scope>
    <source>
        <strain evidence="2 3">DFI.7.95</strain>
    </source>
</reference>
<accession>A0ABT1SAJ3</accession>
<dbReference type="EMBL" id="JANGAC010000007">
    <property type="protein sequence ID" value="MCQ4923502.1"/>
    <property type="molecule type" value="Genomic_DNA"/>
</dbReference>
<protein>
    <submittedName>
        <fullName evidence="2">ECF transporter S component</fullName>
    </submittedName>
</protein>
<feature type="transmembrane region" description="Helical" evidence="1">
    <location>
        <begin position="140"/>
        <end position="167"/>
    </location>
</feature>
<gene>
    <name evidence="2" type="ORF">NE686_10420</name>
</gene>
<feature type="transmembrane region" description="Helical" evidence="1">
    <location>
        <begin position="12"/>
        <end position="32"/>
    </location>
</feature>
<dbReference type="Gene3D" id="1.10.1760.20">
    <property type="match status" value="1"/>
</dbReference>
<evidence type="ECO:0000313" key="2">
    <source>
        <dbReference type="EMBL" id="MCQ4923502.1"/>
    </source>
</evidence>
<keyword evidence="1" id="KW-0472">Membrane</keyword>
<comment type="caution">
    <text evidence="2">The sequence shown here is derived from an EMBL/GenBank/DDBJ whole genome shotgun (WGS) entry which is preliminary data.</text>
</comment>
<organism evidence="2 3">
    <name type="scientific">Tissierella carlieri</name>
    <dbReference type="NCBI Taxonomy" id="689904"/>
    <lineage>
        <taxon>Bacteria</taxon>
        <taxon>Bacillati</taxon>
        <taxon>Bacillota</taxon>
        <taxon>Tissierellia</taxon>
        <taxon>Tissierellales</taxon>
        <taxon>Tissierellaceae</taxon>
        <taxon>Tissierella</taxon>
    </lineage>
</organism>
<name>A0ABT1SAJ3_9FIRM</name>
<keyword evidence="1" id="KW-1133">Transmembrane helix</keyword>
<dbReference type="RefSeq" id="WP_256311469.1">
    <property type="nucleotide sequence ID" value="NZ_JANGAC010000007.1"/>
</dbReference>
<keyword evidence="1" id="KW-0812">Transmembrane</keyword>